<dbReference type="PANTHER" id="PTHR42648">
    <property type="entry name" value="TRANSPOSASE, PUTATIVE-RELATED"/>
    <property type="match status" value="1"/>
</dbReference>
<dbReference type="InterPro" id="IPR025724">
    <property type="entry name" value="GAG-pre-integrase_dom"/>
</dbReference>
<sequence length="766" mass="87991">MRNGKAILKEKPTAVTEDNTDDEKYLYESWERSNRLALNLMQMSMADTVKPSVPKTNNAREFMQKIKEYSQSDITDKSIVGSLMNFGQFQVNYNSLKEKWNFQEIKAMLVQEEGGLKNMKEQTVHLMMHEGDSSSKAEPGRKDKDKRKDNSSLKVKEGHVRKEMRCFFCKKIGHLKKDCPKRKAWFEKKGSKRSAHIENSAFLWHQRLGHISNERIMRLVKGDILPQLDFVDWDVERQLDRKVKVVRSYRGGEYYGKYDKSGQCPGPFAKFLESQGICAQYTMPGTPQQNGVAERRNRTLMEMVRSRKPSLRHLHVWGCPAEVRIYNPHEKKLDARTISGYFIDYPEKSKGYRFYYPNHSTRIVESGNASFIENGQFSGSGEQRKVDIKEIQGETPMSNDSHQVVVPLVVSQLHNVREQRIHVRNLQGEHEGVDPPNQQDEPANNTQVEIEQTVNEPQEVALRRSVRQRRPTISQDFEVYSIEHECDLSIDDDPVSFKQAMECNNSEKWLNAIKEELKSMDDNKVWELIELLEGSKRVGCKWVFKTKRDSKGNIERYKARLVAKGYIQKDGIDYKETFSPVSKKDSLRIVMPLVAYYDLELHQMDVIGYSDSDYAGCVYSRKSTFGYLFLLAGEGVSWKSGKQSVIATSTMEAEFVACFEATIHGLWLRNFISGFGVVDSIARPMGIFCDNFAAVFFSKNDKYSKGAKHMDLKYLSVKKEVQKRTVSIEHIGTDLMVADPLTKGLPPKTFVGHVERMGLIDKSLLA</sequence>
<protein>
    <submittedName>
        <fullName evidence="7">Integrase, catalytic core</fullName>
    </submittedName>
</protein>
<dbReference type="Gene3D" id="4.10.60.10">
    <property type="entry name" value="Zinc finger, CCHC-type"/>
    <property type="match status" value="1"/>
</dbReference>
<dbReference type="Pfam" id="PF13976">
    <property type="entry name" value="gag_pre-integrs"/>
    <property type="match status" value="1"/>
</dbReference>
<evidence type="ECO:0000259" key="5">
    <source>
        <dbReference type="PROSITE" id="PS50158"/>
    </source>
</evidence>
<dbReference type="InterPro" id="IPR013103">
    <property type="entry name" value="RVT_2"/>
</dbReference>
<keyword evidence="3" id="KW-0863">Zinc-finger</keyword>
<accession>A0A1R3JQB9</accession>
<keyword evidence="1" id="KW-0479">Metal-binding</keyword>
<feature type="domain" description="CCHC-type" evidence="5">
    <location>
        <begin position="165"/>
        <end position="181"/>
    </location>
</feature>
<organism evidence="7 8">
    <name type="scientific">Corchorus capsularis</name>
    <name type="common">Jute</name>
    <dbReference type="NCBI Taxonomy" id="210143"/>
    <lineage>
        <taxon>Eukaryota</taxon>
        <taxon>Viridiplantae</taxon>
        <taxon>Streptophyta</taxon>
        <taxon>Embryophyta</taxon>
        <taxon>Tracheophyta</taxon>
        <taxon>Spermatophyta</taxon>
        <taxon>Magnoliopsida</taxon>
        <taxon>eudicotyledons</taxon>
        <taxon>Gunneridae</taxon>
        <taxon>Pentapetalae</taxon>
        <taxon>rosids</taxon>
        <taxon>malvids</taxon>
        <taxon>Malvales</taxon>
        <taxon>Malvaceae</taxon>
        <taxon>Grewioideae</taxon>
        <taxon>Apeibeae</taxon>
        <taxon>Corchorus</taxon>
    </lineage>
</organism>
<dbReference type="InterPro" id="IPR057670">
    <property type="entry name" value="SH3_retrovirus"/>
</dbReference>
<dbReference type="GO" id="GO:0016787">
    <property type="term" value="F:hydrolase activity"/>
    <property type="evidence" value="ECO:0007669"/>
    <property type="project" value="UniProtKB-KW"/>
</dbReference>
<feature type="region of interest" description="Disordered" evidence="4">
    <location>
        <begin position="129"/>
        <end position="155"/>
    </location>
</feature>
<gene>
    <name evidence="7" type="ORF">CCACVL1_04671</name>
</gene>
<name>A0A1R3JQB9_COCAP</name>
<dbReference type="SUPFAM" id="SSF53098">
    <property type="entry name" value="Ribonuclease H-like"/>
    <property type="match status" value="1"/>
</dbReference>
<dbReference type="STRING" id="210143.A0A1R3JQB9"/>
<evidence type="ECO:0000313" key="7">
    <source>
        <dbReference type="EMBL" id="OMO97059.1"/>
    </source>
</evidence>
<evidence type="ECO:0000256" key="3">
    <source>
        <dbReference type="PROSITE-ProRule" id="PRU00047"/>
    </source>
</evidence>
<dbReference type="SUPFAM" id="SSF57756">
    <property type="entry name" value="Retrovirus zinc finger-like domains"/>
    <property type="match status" value="1"/>
</dbReference>
<reference evidence="7 8" key="1">
    <citation type="submission" date="2013-09" db="EMBL/GenBank/DDBJ databases">
        <title>Corchorus capsularis genome sequencing.</title>
        <authorList>
            <person name="Alam M."/>
            <person name="Haque M.S."/>
            <person name="Islam M.S."/>
            <person name="Emdad E.M."/>
            <person name="Islam M.M."/>
            <person name="Ahmed B."/>
            <person name="Halim A."/>
            <person name="Hossen Q.M.M."/>
            <person name="Hossain M.Z."/>
            <person name="Ahmed R."/>
            <person name="Khan M.M."/>
            <person name="Islam R."/>
            <person name="Rashid M.M."/>
            <person name="Khan S.A."/>
            <person name="Rahman M.S."/>
            <person name="Alam M."/>
        </authorList>
    </citation>
    <scope>NUCLEOTIDE SEQUENCE [LARGE SCALE GENOMIC DNA]</scope>
    <source>
        <strain evidence="8">cv. CVL-1</strain>
        <tissue evidence="7">Whole seedling</tissue>
    </source>
</reference>
<dbReference type="OrthoDB" id="994562at2759"/>
<dbReference type="AlphaFoldDB" id="A0A1R3JQB9"/>
<dbReference type="GO" id="GO:0015074">
    <property type="term" value="P:DNA integration"/>
    <property type="evidence" value="ECO:0007669"/>
    <property type="project" value="InterPro"/>
</dbReference>
<dbReference type="CDD" id="cd09272">
    <property type="entry name" value="RNase_HI_RT_Ty1"/>
    <property type="match status" value="1"/>
</dbReference>
<dbReference type="InterPro" id="IPR001584">
    <property type="entry name" value="Integrase_cat-core"/>
</dbReference>
<dbReference type="InterPro" id="IPR036875">
    <property type="entry name" value="Znf_CCHC_sf"/>
</dbReference>
<dbReference type="PROSITE" id="PS50158">
    <property type="entry name" value="ZF_CCHC"/>
    <property type="match status" value="1"/>
</dbReference>
<dbReference type="SMART" id="SM00343">
    <property type="entry name" value="ZnF_C2HC"/>
    <property type="match status" value="1"/>
</dbReference>
<dbReference type="Pfam" id="PF25597">
    <property type="entry name" value="SH3_retrovirus"/>
    <property type="match status" value="1"/>
</dbReference>
<evidence type="ECO:0000313" key="8">
    <source>
        <dbReference type="Proteomes" id="UP000188268"/>
    </source>
</evidence>
<dbReference type="Pfam" id="PF07727">
    <property type="entry name" value="RVT_2"/>
    <property type="match status" value="1"/>
</dbReference>
<dbReference type="EMBL" id="AWWV01007283">
    <property type="protein sequence ID" value="OMO97059.1"/>
    <property type="molecule type" value="Genomic_DNA"/>
</dbReference>
<dbReference type="GO" id="GO:0008270">
    <property type="term" value="F:zinc ion binding"/>
    <property type="evidence" value="ECO:0007669"/>
    <property type="project" value="UniProtKB-KW"/>
</dbReference>
<dbReference type="PANTHER" id="PTHR42648:SF28">
    <property type="entry name" value="TRANSPOSON-ENCODED PROTEIN WITH RIBONUCLEASE H-LIKE AND RETROVIRUS ZINC FINGER-LIKE DOMAINS"/>
    <property type="match status" value="1"/>
</dbReference>
<evidence type="ECO:0000259" key="6">
    <source>
        <dbReference type="PROSITE" id="PS50994"/>
    </source>
</evidence>
<proteinExistence type="predicted"/>
<feature type="domain" description="Integrase catalytic" evidence="6">
    <location>
        <begin position="244"/>
        <end position="306"/>
    </location>
</feature>
<dbReference type="InterPro" id="IPR012337">
    <property type="entry name" value="RNaseH-like_sf"/>
</dbReference>
<keyword evidence="2" id="KW-0378">Hydrolase</keyword>
<dbReference type="Gene3D" id="3.30.420.10">
    <property type="entry name" value="Ribonuclease H-like superfamily/Ribonuclease H"/>
    <property type="match status" value="1"/>
</dbReference>
<dbReference type="GO" id="GO:0003676">
    <property type="term" value="F:nucleic acid binding"/>
    <property type="evidence" value="ECO:0007669"/>
    <property type="project" value="InterPro"/>
</dbReference>
<dbReference type="InterPro" id="IPR001878">
    <property type="entry name" value="Znf_CCHC"/>
</dbReference>
<dbReference type="Proteomes" id="UP000188268">
    <property type="component" value="Unassembled WGS sequence"/>
</dbReference>
<comment type="caution">
    <text evidence="7">The sequence shown here is derived from an EMBL/GenBank/DDBJ whole genome shotgun (WGS) entry which is preliminary data.</text>
</comment>
<evidence type="ECO:0000256" key="4">
    <source>
        <dbReference type="SAM" id="MobiDB-lite"/>
    </source>
</evidence>
<dbReference type="InterPro" id="IPR039537">
    <property type="entry name" value="Retrotran_Ty1/copia-like"/>
</dbReference>
<evidence type="ECO:0000256" key="2">
    <source>
        <dbReference type="ARBA" id="ARBA00022801"/>
    </source>
</evidence>
<keyword evidence="3" id="KW-0862">Zinc</keyword>
<dbReference type="Pfam" id="PF00098">
    <property type="entry name" value="zf-CCHC"/>
    <property type="match status" value="1"/>
</dbReference>
<keyword evidence="8" id="KW-1185">Reference proteome</keyword>
<dbReference type="InterPro" id="IPR036397">
    <property type="entry name" value="RNaseH_sf"/>
</dbReference>
<dbReference type="PROSITE" id="PS50994">
    <property type="entry name" value="INTEGRASE"/>
    <property type="match status" value="1"/>
</dbReference>
<dbReference type="Gramene" id="OMO97059">
    <property type="protein sequence ID" value="OMO97059"/>
    <property type="gene ID" value="CCACVL1_04671"/>
</dbReference>
<evidence type="ECO:0000256" key="1">
    <source>
        <dbReference type="ARBA" id="ARBA00022723"/>
    </source>
</evidence>